<dbReference type="InterPro" id="IPR036645">
    <property type="entry name" value="Elafin-like_sf"/>
</dbReference>
<evidence type="ECO:0000259" key="3">
    <source>
        <dbReference type="PROSITE" id="PS51390"/>
    </source>
</evidence>
<accession>A0A7J7S9L3</accession>
<dbReference type="PANTHER" id="PTHR47769">
    <property type="entry name" value="WAP FOUR-DISULFIDE CORE DOMAIN PROTEIN 8"/>
    <property type="match status" value="1"/>
</dbReference>
<organism evidence="4 5">
    <name type="scientific">Rhinolophus ferrumequinum</name>
    <name type="common">Greater horseshoe bat</name>
    <dbReference type="NCBI Taxonomy" id="59479"/>
    <lineage>
        <taxon>Eukaryota</taxon>
        <taxon>Metazoa</taxon>
        <taxon>Chordata</taxon>
        <taxon>Craniata</taxon>
        <taxon>Vertebrata</taxon>
        <taxon>Euteleostomi</taxon>
        <taxon>Mammalia</taxon>
        <taxon>Eutheria</taxon>
        <taxon>Laurasiatheria</taxon>
        <taxon>Chiroptera</taxon>
        <taxon>Yinpterochiroptera</taxon>
        <taxon>Rhinolophoidea</taxon>
        <taxon>Rhinolophidae</taxon>
        <taxon>Rhinolophinae</taxon>
        <taxon>Rhinolophus</taxon>
    </lineage>
</organism>
<dbReference type="SUPFAM" id="SSF57256">
    <property type="entry name" value="Elafin-like"/>
    <property type="match status" value="3"/>
</dbReference>
<dbReference type="PRINTS" id="PR00759">
    <property type="entry name" value="BASICPTASE"/>
</dbReference>
<dbReference type="GO" id="GO:0004867">
    <property type="term" value="F:serine-type endopeptidase inhibitor activity"/>
    <property type="evidence" value="ECO:0007669"/>
    <property type="project" value="InterPro"/>
</dbReference>
<dbReference type="PROSITE" id="PS51390">
    <property type="entry name" value="WAP"/>
    <property type="match status" value="3"/>
</dbReference>
<dbReference type="SMART" id="SM00131">
    <property type="entry name" value="KU"/>
    <property type="match status" value="1"/>
</dbReference>
<dbReference type="Gene3D" id="4.10.75.10">
    <property type="entry name" value="Elafin-like"/>
    <property type="match status" value="2"/>
</dbReference>
<dbReference type="EMBL" id="JACAGC010000023">
    <property type="protein sequence ID" value="KAF6285081.1"/>
    <property type="molecule type" value="Genomic_DNA"/>
</dbReference>
<dbReference type="Proteomes" id="UP000585614">
    <property type="component" value="Unassembled WGS sequence"/>
</dbReference>
<evidence type="ECO:0000313" key="5">
    <source>
        <dbReference type="Proteomes" id="UP000585614"/>
    </source>
</evidence>
<dbReference type="PROSITE" id="PS50279">
    <property type="entry name" value="BPTI_KUNITZ_2"/>
    <property type="match status" value="1"/>
</dbReference>
<feature type="domain" description="WAP" evidence="3">
    <location>
        <begin position="155"/>
        <end position="202"/>
    </location>
</feature>
<dbReference type="InterPro" id="IPR002223">
    <property type="entry name" value="Kunitz_BPTI"/>
</dbReference>
<dbReference type="Pfam" id="PF00014">
    <property type="entry name" value="Kunitz_BPTI"/>
    <property type="match status" value="1"/>
</dbReference>
<evidence type="ECO:0000256" key="1">
    <source>
        <dbReference type="ARBA" id="ARBA00023157"/>
    </source>
</evidence>
<comment type="caution">
    <text evidence="4">The sequence shown here is derived from an EMBL/GenBank/DDBJ whole genome shotgun (WGS) entry which is preliminary data.</text>
</comment>
<feature type="domain" description="BPTI/Kunitz inhibitor" evidence="2">
    <location>
        <begin position="103"/>
        <end position="153"/>
    </location>
</feature>
<dbReference type="OrthoDB" id="196393at2759"/>
<feature type="domain" description="WAP" evidence="3">
    <location>
        <begin position="52"/>
        <end position="99"/>
    </location>
</feature>
<dbReference type="Pfam" id="PF00095">
    <property type="entry name" value="WAP"/>
    <property type="match status" value="3"/>
</dbReference>
<dbReference type="PROSITE" id="PS00280">
    <property type="entry name" value="BPTI_KUNITZ_1"/>
    <property type="match status" value="1"/>
</dbReference>
<keyword evidence="1" id="KW-1015">Disulfide bond</keyword>
<dbReference type="InterPro" id="IPR020901">
    <property type="entry name" value="Prtase_inh_Kunz-CS"/>
</dbReference>
<dbReference type="SMART" id="SM00217">
    <property type="entry name" value="WAP"/>
    <property type="match status" value="3"/>
</dbReference>
<dbReference type="PANTHER" id="PTHR47769:SF1">
    <property type="entry name" value="WAP FOUR-DISULFIDE CORE DOMAIN PROTEIN 8"/>
    <property type="match status" value="1"/>
</dbReference>
<dbReference type="InterPro" id="IPR036880">
    <property type="entry name" value="Kunitz_BPTI_sf"/>
</dbReference>
<gene>
    <name evidence="4" type="ORF">mRhiFer1_018364</name>
</gene>
<dbReference type="CDD" id="cd00109">
    <property type="entry name" value="Kunitz-type"/>
    <property type="match status" value="1"/>
</dbReference>
<dbReference type="FunFam" id="4.10.410.10:FF:000020">
    <property type="entry name" value="Collagen, type VI, alpha 3"/>
    <property type="match status" value="1"/>
</dbReference>
<dbReference type="Gene3D" id="4.10.410.10">
    <property type="entry name" value="Pancreatic trypsin inhibitor Kunitz domain"/>
    <property type="match status" value="1"/>
</dbReference>
<proteinExistence type="predicted"/>
<reference evidence="4 5" key="1">
    <citation type="journal article" date="2020" name="Nature">
        <title>Six reference-quality genomes reveal evolution of bat adaptations.</title>
        <authorList>
            <person name="Jebb D."/>
            <person name="Huang Z."/>
            <person name="Pippel M."/>
            <person name="Hughes G.M."/>
            <person name="Lavrichenko K."/>
            <person name="Devanna P."/>
            <person name="Winkler S."/>
            <person name="Jermiin L.S."/>
            <person name="Skirmuntt E.C."/>
            <person name="Katzourakis A."/>
            <person name="Burkitt-Gray L."/>
            <person name="Ray D.A."/>
            <person name="Sullivan K.A.M."/>
            <person name="Roscito J.G."/>
            <person name="Kirilenko B.M."/>
            <person name="Davalos L.M."/>
            <person name="Corthals A.P."/>
            <person name="Power M.L."/>
            <person name="Jones G."/>
            <person name="Ransome R.D."/>
            <person name="Dechmann D.K.N."/>
            <person name="Locatelli A.G."/>
            <person name="Puechmaille S.J."/>
            <person name="Fedrigo O."/>
            <person name="Jarvis E.D."/>
            <person name="Hiller M."/>
            <person name="Vernes S.C."/>
            <person name="Myers E.W."/>
            <person name="Teeling E.C."/>
        </authorList>
    </citation>
    <scope>NUCLEOTIDE SEQUENCE [LARGE SCALE GENOMIC DNA]</scope>
    <source>
        <strain evidence="4">MRhiFer1</strain>
        <tissue evidence="4">Lung</tissue>
    </source>
</reference>
<dbReference type="AlphaFoldDB" id="A0A7J7S9L3"/>
<dbReference type="GO" id="GO:0005576">
    <property type="term" value="C:extracellular region"/>
    <property type="evidence" value="ECO:0007669"/>
    <property type="project" value="InterPro"/>
</dbReference>
<dbReference type="PRINTS" id="PR00003">
    <property type="entry name" value="4DISULPHCORE"/>
</dbReference>
<feature type="domain" description="WAP" evidence="3">
    <location>
        <begin position="209"/>
        <end position="247"/>
    </location>
</feature>
<name>A0A7J7S9L3_RHIFE</name>
<evidence type="ECO:0000313" key="4">
    <source>
        <dbReference type="EMBL" id="KAF6285081.1"/>
    </source>
</evidence>
<sequence>MLLGLLQRETSAILGKRHLPLYSSPFSGRNVTLLLLLSFSLEQTFASLYKRVAKKPGTCPKERLTCRAKVQDLCKTDFSCDGFLKCCSFACGKKCMDPYEEPCMLPLDPGNCKNMTQHWYFDLKYNLCKPFKYGGCQGNANNFFSKEDCMKACSLTDKKGLCPLFPFKNRMECSPLCKSDNDCPETEKCCDSVCGFVCVTPWKVKTGLCPQKLTCPKIDKPKCLIDEDCPLEEKCCLHCGLKCLEPRD</sequence>
<evidence type="ECO:0000259" key="2">
    <source>
        <dbReference type="PROSITE" id="PS50279"/>
    </source>
</evidence>
<dbReference type="SUPFAM" id="SSF57362">
    <property type="entry name" value="BPTI-like"/>
    <property type="match status" value="1"/>
</dbReference>
<protein>
    <submittedName>
        <fullName evidence="4">WAP four-disulfide core domain 8</fullName>
    </submittedName>
</protein>
<dbReference type="InterPro" id="IPR008197">
    <property type="entry name" value="WAP_dom"/>
</dbReference>